<accession>A0A7C9D2N8</accession>
<dbReference type="AlphaFoldDB" id="A0A7C9D2N8"/>
<feature type="compositionally biased region" description="Acidic residues" evidence="1">
    <location>
        <begin position="1"/>
        <end position="11"/>
    </location>
</feature>
<reference evidence="2" key="2">
    <citation type="submission" date="2020-07" db="EMBL/GenBank/DDBJ databases">
        <authorList>
            <person name="Vera ALvarez R."/>
            <person name="Arias-Moreno D.M."/>
            <person name="Jimenez-Jacinto V."/>
            <person name="Jimenez-Bremont J.F."/>
            <person name="Swaminathan K."/>
            <person name="Moose S.P."/>
            <person name="Guerrero-Gonzalez M.L."/>
            <person name="Marino-Ramirez L."/>
            <person name="Landsman D."/>
            <person name="Rodriguez-Kessler M."/>
            <person name="Delgado-Sanchez P."/>
        </authorList>
    </citation>
    <scope>NUCLEOTIDE SEQUENCE</scope>
    <source>
        <tissue evidence="2">Cladode</tissue>
    </source>
</reference>
<sequence>MTNERGDDEDDINGKSTSAGPGLTSWGLTSATAAGGGRWSPVVVLRRAVGDWVRPKTEEGEQSGEISRWGEGRKGTLWWQRGSEVTQVGVANVQPAGRIAGTEENERQSSETGEGKTMKESATAAGGGRRLRNGGRQPCSR</sequence>
<feature type="compositionally biased region" description="Basic and acidic residues" evidence="1">
    <location>
        <begin position="104"/>
        <end position="119"/>
    </location>
</feature>
<evidence type="ECO:0000256" key="1">
    <source>
        <dbReference type="SAM" id="MobiDB-lite"/>
    </source>
</evidence>
<proteinExistence type="predicted"/>
<feature type="region of interest" description="Disordered" evidence="1">
    <location>
        <begin position="95"/>
        <end position="141"/>
    </location>
</feature>
<name>A0A7C9D2N8_OPUST</name>
<evidence type="ECO:0000313" key="2">
    <source>
        <dbReference type="EMBL" id="MBA4631647.1"/>
    </source>
</evidence>
<organism evidence="2">
    <name type="scientific">Opuntia streptacantha</name>
    <name type="common">Prickly pear cactus</name>
    <name type="synonym">Opuntia cardona</name>
    <dbReference type="NCBI Taxonomy" id="393608"/>
    <lineage>
        <taxon>Eukaryota</taxon>
        <taxon>Viridiplantae</taxon>
        <taxon>Streptophyta</taxon>
        <taxon>Embryophyta</taxon>
        <taxon>Tracheophyta</taxon>
        <taxon>Spermatophyta</taxon>
        <taxon>Magnoliopsida</taxon>
        <taxon>eudicotyledons</taxon>
        <taxon>Gunneridae</taxon>
        <taxon>Pentapetalae</taxon>
        <taxon>Caryophyllales</taxon>
        <taxon>Cactineae</taxon>
        <taxon>Cactaceae</taxon>
        <taxon>Opuntioideae</taxon>
        <taxon>Opuntia</taxon>
    </lineage>
</organism>
<reference evidence="2" key="1">
    <citation type="journal article" date="2013" name="J. Plant Res.">
        <title>Effect of fungi and light on seed germination of three Opuntia species from semiarid lands of central Mexico.</title>
        <authorList>
            <person name="Delgado-Sanchez P."/>
            <person name="Jimenez-Bremont J.F."/>
            <person name="Guerrero-Gonzalez Mde L."/>
            <person name="Flores J."/>
        </authorList>
    </citation>
    <scope>NUCLEOTIDE SEQUENCE</scope>
    <source>
        <tissue evidence="2">Cladode</tissue>
    </source>
</reference>
<feature type="region of interest" description="Disordered" evidence="1">
    <location>
        <begin position="1"/>
        <end position="73"/>
    </location>
</feature>
<dbReference type="EMBL" id="GISG01078503">
    <property type="protein sequence ID" value="MBA4631647.1"/>
    <property type="molecule type" value="Transcribed_RNA"/>
</dbReference>
<protein>
    <submittedName>
        <fullName evidence="2">Uncharacterized protein</fullName>
    </submittedName>
</protein>